<dbReference type="Proteomes" id="UP000198406">
    <property type="component" value="Unassembled WGS sequence"/>
</dbReference>
<gene>
    <name evidence="2" type="ORF">FisN_32Hh066</name>
</gene>
<feature type="compositionally biased region" description="Polar residues" evidence="1">
    <location>
        <begin position="386"/>
        <end position="395"/>
    </location>
</feature>
<dbReference type="EMBL" id="BDSP01000151">
    <property type="protein sequence ID" value="GAX20677.1"/>
    <property type="molecule type" value="Genomic_DNA"/>
</dbReference>
<reference evidence="2 3" key="1">
    <citation type="journal article" date="2015" name="Plant Cell">
        <title>Oil accumulation by the oleaginous diatom Fistulifera solaris as revealed by the genome and transcriptome.</title>
        <authorList>
            <person name="Tanaka T."/>
            <person name="Maeda Y."/>
            <person name="Veluchamy A."/>
            <person name="Tanaka M."/>
            <person name="Abida H."/>
            <person name="Marechal E."/>
            <person name="Bowler C."/>
            <person name="Muto M."/>
            <person name="Sunaga Y."/>
            <person name="Tanaka M."/>
            <person name="Yoshino T."/>
            <person name="Taniguchi T."/>
            <person name="Fukuda Y."/>
            <person name="Nemoto M."/>
            <person name="Matsumoto M."/>
            <person name="Wong P.S."/>
            <person name="Aburatani S."/>
            <person name="Fujibuchi W."/>
        </authorList>
    </citation>
    <scope>NUCLEOTIDE SEQUENCE [LARGE SCALE GENOMIC DNA]</scope>
    <source>
        <strain evidence="2 3">JPCC DA0580</strain>
    </source>
</reference>
<keyword evidence="3" id="KW-1185">Reference proteome</keyword>
<evidence type="ECO:0000313" key="3">
    <source>
        <dbReference type="Proteomes" id="UP000198406"/>
    </source>
</evidence>
<dbReference type="InParanoid" id="A0A1Z5K353"/>
<feature type="region of interest" description="Disordered" evidence="1">
    <location>
        <begin position="448"/>
        <end position="504"/>
    </location>
</feature>
<evidence type="ECO:0000256" key="1">
    <source>
        <dbReference type="SAM" id="MobiDB-lite"/>
    </source>
</evidence>
<dbReference type="AlphaFoldDB" id="A0A1Z5K353"/>
<evidence type="ECO:0000313" key="2">
    <source>
        <dbReference type="EMBL" id="GAX20677.1"/>
    </source>
</evidence>
<feature type="region of interest" description="Disordered" evidence="1">
    <location>
        <begin position="181"/>
        <end position="217"/>
    </location>
</feature>
<protein>
    <submittedName>
        <fullName evidence="2">Uncharacterized protein</fullName>
    </submittedName>
</protein>
<feature type="compositionally biased region" description="Basic and acidic residues" evidence="1">
    <location>
        <begin position="398"/>
        <end position="413"/>
    </location>
</feature>
<feature type="region of interest" description="Disordered" evidence="1">
    <location>
        <begin position="290"/>
        <end position="314"/>
    </location>
</feature>
<name>A0A1Z5K353_FISSO</name>
<accession>A0A1Z5K353</accession>
<feature type="region of interest" description="Disordered" evidence="1">
    <location>
        <begin position="603"/>
        <end position="681"/>
    </location>
</feature>
<feature type="compositionally biased region" description="Low complexity" evidence="1">
    <location>
        <begin position="663"/>
        <end position="675"/>
    </location>
</feature>
<feature type="compositionally biased region" description="Polar residues" evidence="1">
    <location>
        <begin position="618"/>
        <end position="630"/>
    </location>
</feature>
<organism evidence="2 3">
    <name type="scientific">Fistulifera solaris</name>
    <name type="common">Oleaginous diatom</name>
    <dbReference type="NCBI Taxonomy" id="1519565"/>
    <lineage>
        <taxon>Eukaryota</taxon>
        <taxon>Sar</taxon>
        <taxon>Stramenopiles</taxon>
        <taxon>Ochrophyta</taxon>
        <taxon>Bacillariophyta</taxon>
        <taxon>Bacillariophyceae</taxon>
        <taxon>Bacillariophycidae</taxon>
        <taxon>Naviculales</taxon>
        <taxon>Naviculaceae</taxon>
        <taxon>Fistulifera</taxon>
    </lineage>
</organism>
<comment type="caution">
    <text evidence="2">The sequence shown here is derived from an EMBL/GenBank/DDBJ whole genome shotgun (WGS) entry which is preliminary data.</text>
</comment>
<feature type="compositionally biased region" description="Basic and acidic residues" evidence="1">
    <location>
        <begin position="193"/>
        <end position="203"/>
    </location>
</feature>
<sequence length="681" mass="76711">MFALQRIGQAKENKLDHHFGSEEFGGSDSAFWDDSNRHGRLRRSTSFESILEATKHMDHEPAVTKVVCSMRNLMLQTKSNPSSISNKQSFGVAHPRQEQPVQPKGSVIVGSKSHTLLQSKNTFATTSNKSFNALDQLSHARKATSYKIDNSGEFKYPTPKKTENNMLLNLIDKKHEKRVSMEKENGLLNSSSQEHKESDEVAGHNHVQQNSNEERRPTTYLLRQQSDSSLFFGSRKAAVQVEAKPDHRVYLQLNNSEHSLHQRRSRRRFGVQKSDWIKGDKVIPTSLAVKRAGSDPTLEKRSRRTTTTRKSGDTLHHLGHRILHQKSWQLLSSNTATTNIDRGVHTRGRRIVIGLSKGEDDDDMHNVATEQPKRKRRPRMDMAERGNSSSRSSLNFDGDNHSGCDDRGDRKTSNDASFTLLETTSIEDKLQTSDHSIDILEETSHNILNETRHRSSTHKPRTEKETTGTRHGMRKASSDKEARMRKPGTKSHPESVDTLASSRRDKLESLKHKLRVRKDEQILSAFELRGHASCNFETNPAGCHGHDRNHFSFHFGDDFNFSLSEKQDEVFHSNEKADGNNKKSSTLAGETASLIKQINTLDFPIPVPTDGEDGQLGNRKSNSNRTVSSKTPKRSRRTFSSLVRPSSKKSLSRASTKKTEPNDSLSSLSLGLSSRSLDDSF</sequence>
<feature type="region of interest" description="Disordered" evidence="1">
    <location>
        <begin position="355"/>
        <end position="416"/>
    </location>
</feature>
<proteinExistence type="predicted"/>